<feature type="coiled-coil region" evidence="1">
    <location>
        <begin position="410"/>
        <end position="512"/>
    </location>
</feature>
<feature type="region of interest" description="Disordered" evidence="2">
    <location>
        <begin position="625"/>
        <end position="660"/>
    </location>
</feature>
<dbReference type="GO" id="GO:0098837">
    <property type="term" value="C:postsynaptic recycling endosome"/>
    <property type="evidence" value="ECO:0007669"/>
    <property type="project" value="TreeGrafter"/>
</dbReference>
<organism evidence="3">
    <name type="scientific">Rhipicephalus pulchellus</name>
    <name type="common">Yellow backed tick</name>
    <name type="synonym">Dermacentor pulchellus</name>
    <dbReference type="NCBI Taxonomy" id="72859"/>
    <lineage>
        <taxon>Eukaryota</taxon>
        <taxon>Metazoa</taxon>
        <taxon>Ecdysozoa</taxon>
        <taxon>Arthropoda</taxon>
        <taxon>Chelicerata</taxon>
        <taxon>Arachnida</taxon>
        <taxon>Acari</taxon>
        <taxon>Parasitiformes</taxon>
        <taxon>Ixodida</taxon>
        <taxon>Ixodoidea</taxon>
        <taxon>Ixodidae</taxon>
        <taxon>Rhipicephalinae</taxon>
        <taxon>Rhipicephalus</taxon>
        <taxon>Rhipicephalus</taxon>
    </lineage>
</organism>
<dbReference type="GO" id="GO:0098998">
    <property type="term" value="C:extrinsic component of postsynaptic early endosome membrane"/>
    <property type="evidence" value="ECO:0007669"/>
    <property type="project" value="TreeGrafter"/>
</dbReference>
<sequence length="828" mass="94757">KDGNMAATLSDDEFQRLQTQLLDLRSRNYNLDEHCKRQNQELVALRQSLDEHKKELSKAHSALSRSKKAKEVEKLIVDNEVLQRKLQSQEDEFRLQNQTLMQELSATVTTNEALERKVEELQGVRPPKRSPEPSDQKSLDEIRRLQAENLALQKSLAELRGSTNGLLPALDHPLMVDGEDGLSEEVDQRALDAKLRLNIEIEEKNMLRKQLSEVEEKLKEVTERMEEENEKLMEKLKRKHESFLQIQQEKDKVFADSKKALETMQVAKDREIQQLKEMTQRLQSQLNSALVSQQDHQTVSTTTIQQLEETITELETKLNNASPERLHQALAEKASLEMLLRETTEKCQQAEAQVANLLKMNEEMGSKMTAMQSTIDGLEDASRSSAMAASEANKVAEKRKALVEEMGAHLLEEEAKHRKAMEEMEQQFQEKINQLNAALLEEQERSARAAENEAALAMYKRLLPSLKEEVVQLRAEAQARVDELQAAIETSRQELEECRTRLSQDYGKLKAQLDDAIKDLTIQLEISNSQKCEFEEEVKRLKQEIKDSVEERKIQDKKGLSMVKELKRQLQTERKRADKLQERLQEILNDSSLGRSDDLFQPISCEERQRGDSSSIGSWSYVSANNENSKDSTNNNSNGALSLNGEQAPPPPNKASPGLLEQENNDLVSRLAALQEEKWILEEKINHLEVSNSLLEQENNDLVSRLAALQEEKWILEEKINHLEVSNSSMADDLVNKTAIIQYYCMDSKYEPCSGSHHPSSTEKLTVKRLVDFIKDKGDENLKEINRRMQRMLEETLTKNMHLQKDLEVISQELHKLRHAGDLSGAPV</sequence>
<dbReference type="GO" id="GO:0098887">
    <property type="term" value="P:neurotransmitter receptor transport, endosome to postsynaptic membrane"/>
    <property type="evidence" value="ECO:0007669"/>
    <property type="project" value="TreeGrafter"/>
</dbReference>
<dbReference type="Gene3D" id="6.10.280.220">
    <property type="match status" value="1"/>
</dbReference>
<feature type="coiled-coil region" evidence="1">
    <location>
        <begin position="197"/>
        <end position="367"/>
    </location>
</feature>
<dbReference type="GO" id="GO:0099158">
    <property type="term" value="P:regulation of recycling endosome localization within postsynapse"/>
    <property type="evidence" value="ECO:0007669"/>
    <property type="project" value="TreeGrafter"/>
</dbReference>
<feature type="region of interest" description="Disordered" evidence="2">
    <location>
        <begin position="120"/>
        <end position="139"/>
    </location>
</feature>
<reference evidence="3" key="1">
    <citation type="submission" date="2012-11" db="EMBL/GenBank/DDBJ databases">
        <authorList>
            <person name="Lucero-Rivera Y.E."/>
            <person name="Tovar-Ramirez D."/>
        </authorList>
    </citation>
    <scope>NUCLEOTIDE SEQUENCE</scope>
    <source>
        <tissue evidence="3">Salivary gland</tissue>
    </source>
</reference>
<dbReference type="AlphaFoldDB" id="L7MGW2"/>
<feature type="compositionally biased region" description="Low complexity" evidence="2">
    <location>
        <begin position="625"/>
        <end position="645"/>
    </location>
</feature>
<feature type="compositionally biased region" description="Basic and acidic residues" evidence="2">
    <location>
        <begin position="129"/>
        <end position="139"/>
    </location>
</feature>
<dbReference type="GO" id="GO:0098978">
    <property type="term" value="C:glutamatergic synapse"/>
    <property type="evidence" value="ECO:0007669"/>
    <property type="project" value="TreeGrafter"/>
</dbReference>
<dbReference type="EMBL" id="GACK01002526">
    <property type="protein sequence ID" value="JAA62508.1"/>
    <property type="molecule type" value="mRNA"/>
</dbReference>
<dbReference type="PANTHER" id="PTHR18978">
    <property type="entry name" value="GRIP-1 ASSOCIATED PROTEIN 1"/>
    <property type="match status" value="1"/>
</dbReference>
<reference evidence="3" key="2">
    <citation type="journal article" date="2015" name="J. Proteomics">
        <title>Sexual differences in the sialomes of the zebra tick, Rhipicephalus pulchellus.</title>
        <authorList>
            <person name="Tan A.W."/>
            <person name="Francischetti I.M."/>
            <person name="Slovak M."/>
            <person name="Kini R.M."/>
            <person name="Ribeiro J.M."/>
        </authorList>
    </citation>
    <scope>NUCLEOTIDE SEQUENCE</scope>
    <source>
        <tissue evidence="3">Salivary gland</tissue>
    </source>
</reference>
<feature type="non-terminal residue" evidence="3">
    <location>
        <position position="1"/>
    </location>
</feature>
<feature type="coiled-coil region" evidence="1">
    <location>
        <begin position="35"/>
        <end position="117"/>
    </location>
</feature>
<evidence type="ECO:0000313" key="3">
    <source>
        <dbReference type="EMBL" id="JAA62508.1"/>
    </source>
</evidence>
<dbReference type="InterPro" id="IPR026204">
    <property type="entry name" value="GRIPAP1"/>
</dbReference>
<evidence type="ECO:0000256" key="2">
    <source>
        <dbReference type="SAM" id="MobiDB-lite"/>
    </source>
</evidence>
<feature type="coiled-coil region" evidence="1">
    <location>
        <begin position="664"/>
        <end position="726"/>
    </location>
</feature>
<accession>L7MGW2</accession>
<dbReference type="GO" id="GO:1905244">
    <property type="term" value="P:regulation of modification of synaptic structure"/>
    <property type="evidence" value="ECO:0007669"/>
    <property type="project" value="TreeGrafter"/>
</dbReference>
<name>L7MGW2_RHIPC</name>
<protein>
    <submittedName>
        <fullName evidence="3">Putative myosin class ii heavy chain</fullName>
    </submittedName>
</protein>
<evidence type="ECO:0000256" key="1">
    <source>
        <dbReference type="SAM" id="Coils"/>
    </source>
</evidence>
<dbReference type="GO" id="GO:0099152">
    <property type="term" value="P:regulation of neurotransmitter receptor transport, endosome to postsynaptic membrane"/>
    <property type="evidence" value="ECO:0007669"/>
    <property type="project" value="TreeGrafter"/>
</dbReference>
<feature type="coiled-coil region" evidence="1">
    <location>
        <begin position="538"/>
        <end position="590"/>
    </location>
</feature>
<proteinExistence type="evidence at transcript level"/>
<keyword evidence="1" id="KW-0175">Coiled coil</keyword>
<dbReference type="PANTHER" id="PTHR18978:SF1">
    <property type="entry name" value="GRIP1-ASSOCIATED PROTEIN 1"/>
    <property type="match status" value="1"/>
</dbReference>